<evidence type="ECO:0000313" key="3">
    <source>
        <dbReference type="Proteomes" id="UP000009173"/>
    </source>
</evidence>
<reference evidence="3" key="1">
    <citation type="journal article" date="2009" name="Environ. Microbiol.">
        <title>Contribution of mobile genetic elements to Desulfovibrio vulgaris genome plasticity.</title>
        <authorList>
            <person name="Walker C.B."/>
            <person name="Stolyar S."/>
            <person name="Chivian D."/>
            <person name="Pinel N."/>
            <person name="Gabster J.A."/>
            <person name="Dehal P.S."/>
            <person name="He Z."/>
            <person name="Yang Z.K."/>
            <person name="Yen H.C."/>
            <person name="Zhou J."/>
            <person name="Wall J.D."/>
            <person name="Hazen T.C."/>
            <person name="Arkin A.P."/>
            <person name="Stahl D.A."/>
        </authorList>
    </citation>
    <scope>NUCLEOTIDE SEQUENCE [LARGE SCALE GENOMIC DNA]</scope>
    <source>
        <strain evidence="3">DP4</strain>
    </source>
</reference>
<sequence length="132" mass="14436">MLYPALLSPEGEDAYTVVFPDFPDCEATADTLCEVYGLAEEVLAEHVRGLIGRGGTPPEPTTPDRVDGLGAPGVALLMVPVRLEPRRNVKVTLTISEDEKELLDRLAHEWDMSRSSLVVTALHDMCNRMGCD</sequence>
<dbReference type="GO" id="GO:0006355">
    <property type="term" value="P:regulation of DNA-templated transcription"/>
    <property type="evidence" value="ECO:0007669"/>
    <property type="project" value="InterPro"/>
</dbReference>
<dbReference type="InterPro" id="IPR031807">
    <property type="entry name" value="HicB-like"/>
</dbReference>
<dbReference type="SMR" id="A0A0H3A6T2"/>
<protein>
    <recommendedName>
        <fullName evidence="1">HicB-like antitoxin of toxin-antitoxin system domain-containing protein</fullName>
    </recommendedName>
</protein>
<dbReference type="Gene3D" id="3.30.160.250">
    <property type="match status" value="1"/>
</dbReference>
<dbReference type="Proteomes" id="UP000009173">
    <property type="component" value="Chromosome"/>
</dbReference>
<evidence type="ECO:0000313" key="2">
    <source>
        <dbReference type="EMBL" id="ABM27158.1"/>
    </source>
</evidence>
<dbReference type="SUPFAM" id="SSF47598">
    <property type="entry name" value="Ribbon-helix-helix"/>
    <property type="match status" value="1"/>
</dbReference>
<dbReference type="EMBL" id="CP000527">
    <property type="protein sequence ID" value="ABM27158.1"/>
    <property type="molecule type" value="Genomic_DNA"/>
</dbReference>
<dbReference type="AlphaFoldDB" id="A0A0H3A6T2"/>
<proteinExistence type="predicted"/>
<feature type="domain" description="HicB-like antitoxin of toxin-antitoxin system" evidence="1">
    <location>
        <begin position="3"/>
        <end position="118"/>
    </location>
</feature>
<dbReference type="KEGG" id="dvl:Dvul_0134"/>
<dbReference type="InterPro" id="IPR035069">
    <property type="entry name" value="TTHA1013/TTHA0281-like"/>
</dbReference>
<accession>A0A0H3A6T2</accession>
<dbReference type="RefSeq" id="WP_010940513.1">
    <property type="nucleotide sequence ID" value="NC_008751.1"/>
</dbReference>
<dbReference type="Pfam" id="PF15919">
    <property type="entry name" value="HicB_lk_antitox"/>
    <property type="match status" value="1"/>
</dbReference>
<dbReference type="HOGENOM" id="CLU_1913718_0_0_7"/>
<evidence type="ECO:0000259" key="1">
    <source>
        <dbReference type="Pfam" id="PF15919"/>
    </source>
</evidence>
<dbReference type="SUPFAM" id="SSF143100">
    <property type="entry name" value="TTHA1013/TTHA0281-like"/>
    <property type="match status" value="1"/>
</dbReference>
<dbReference type="InterPro" id="IPR010985">
    <property type="entry name" value="Ribbon_hlx_hlx"/>
</dbReference>
<organism evidence="2 3">
    <name type="scientific">Nitratidesulfovibrio vulgaris (strain DP4)</name>
    <name type="common">Desulfovibrio vulgaris</name>
    <dbReference type="NCBI Taxonomy" id="391774"/>
    <lineage>
        <taxon>Bacteria</taxon>
        <taxon>Pseudomonadati</taxon>
        <taxon>Thermodesulfobacteriota</taxon>
        <taxon>Desulfovibrionia</taxon>
        <taxon>Desulfovibrionales</taxon>
        <taxon>Desulfovibrionaceae</taxon>
        <taxon>Nitratidesulfovibrio</taxon>
    </lineage>
</organism>
<dbReference type="CDD" id="cd21631">
    <property type="entry name" value="RHH_CopG_NikR-like"/>
    <property type="match status" value="1"/>
</dbReference>
<gene>
    <name evidence="2" type="ordered locus">Dvul_0134</name>
</gene>
<name>A0A0H3A6T2_NITV4</name>